<feature type="compositionally biased region" description="Basic and acidic residues" evidence="1">
    <location>
        <begin position="70"/>
        <end position="84"/>
    </location>
</feature>
<gene>
    <name evidence="2" type="ORF">K6K41_00775</name>
</gene>
<dbReference type="KEGG" id="cmet:K6K41_00775"/>
<accession>A0A9E6RBP2</accession>
<name>A0A9E6RBP2_9HYPH</name>
<evidence type="ECO:0000313" key="3">
    <source>
        <dbReference type="Proteomes" id="UP000825701"/>
    </source>
</evidence>
<dbReference type="AlphaFoldDB" id="A0A9E6RBP2"/>
<sequence length="100" mass="11226">MTIFDDADSDVGERETAGSFRQILVQNAVKKALTPAVVASCLDDQIIILFNTPTEVWANAVMGRSPGCSRTDEDQRSPSFLKDRRREKRARRKTIPTTTR</sequence>
<dbReference type="EMBL" id="CP081869">
    <property type="protein sequence ID" value="QZO00354.1"/>
    <property type="molecule type" value="Genomic_DNA"/>
</dbReference>
<evidence type="ECO:0000256" key="1">
    <source>
        <dbReference type="SAM" id="MobiDB-lite"/>
    </source>
</evidence>
<protein>
    <submittedName>
        <fullName evidence="2">Uncharacterized protein</fullName>
    </submittedName>
</protein>
<proteinExistence type="predicted"/>
<dbReference type="RefSeq" id="WP_261403550.1">
    <property type="nucleotide sequence ID" value="NZ_CP081869.1"/>
</dbReference>
<feature type="compositionally biased region" description="Basic residues" evidence="1">
    <location>
        <begin position="85"/>
        <end position="94"/>
    </location>
</feature>
<keyword evidence="3" id="KW-1185">Reference proteome</keyword>
<feature type="region of interest" description="Disordered" evidence="1">
    <location>
        <begin position="63"/>
        <end position="100"/>
    </location>
</feature>
<organism evidence="2 3">
    <name type="scientific">Chenggangzhangella methanolivorans</name>
    <dbReference type="NCBI Taxonomy" id="1437009"/>
    <lineage>
        <taxon>Bacteria</taxon>
        <taxon>Pseudomonadati</taxon>
        <taxon>Pseudomonadota</taxon>
        <taxon>Alphaproteobacteria</taxon>
        <taxon>Hyphomicrobiales</taxon>
        <taxon>Methylopilaceae</taxon>
        <taxon>Chenggangzhangella</taxon>
    </lineage>
</organism>
<evidence type="ECO:0000313" key="2">
    <source>
        <dbReference type="EMBL" id="QZO00354.1"/>
    </source>
</evidence>
<reference evidence="2" key="1">
    <citation type="submission" date="2021-08" db="EMBL/GenBank/DDBJ databases">
        <authorList>
            <person name="Zhang H."/>
            <person name="Xu M."/>
            <person name="Yu Z."/>
            <person name="Yang L."/>
            <person name="Cai Y."/>
        </authorList>
    </citation>
    <scope>NUCLEOTIDE SEQUENCE</scope>
    <source>
        <strain evidence="2">CHL1</strain>
    </source>
</reference>
<dbReference type="Proteomes" id="UP000825701">
    <property type="component" value="Chromosome"/>
</dbReference>